<accession>A0ACB8GQ47</accession>
<reference evidence="1" key="1">
    <citation type="submission" date="2021-10" db="EMBL/GenBank/DDBJ databases">
        <title>Psilocybe cubensis genome.</title>
        <authorList>
            <person name="Mckernan K.J."/>
            <person name="Crawford S."/>
            <person name="Trippe A."/>
            <person name="Kane L.T."/>
            <person name="Mclaughlin S."/>
        </authorList>
    </citation>
    <scope>NUCLEOTIDE SEQUENCE</scope>
    <source>
        <strain evidence="1">MGC-MH-2018</strain>
    </source>
</reference>
<sequence length="378" mass="42992">MLIDINSLCLNLSVSLLLHTDRDKARYLTPTAIRHSSYDTRNTWQHCAKHLQGASLHSAYQTLGLSTTNHESDKKLTEILNVRYRPGQQRTTHIDSSVSRLKLAVSMGSFVTIFSKRPRWKHGVTMITIAGRHSEVDSWQAQGRENPAGVVLNLDRLRYLERCLPTIQFSVRQHEFTKNKLTGPRGARFPWTTMDEVKDRGTYLQSQQPTAHLVSHTAPTAPALRLHSSLLHHTIPLAFIDFQRDSDEEHDCSSTSRDRPDNACKEQHQTCEAQLQDQHPDKEHDDKTLTGEAVRLDVVITSARMGVNQQKDIPARKTHTEKARHEQGGLQIGECELDFCDRQQSRLVVVPVQREEWGARCPRLEERRGERSGEAKAG</sequence>
<dbReference type="Proteomes" id="UP000664032">
    <property type="component" value="Unassembled WGS sequence"/>
</dbReference>
<dbReference type="EMBL" id="JAFIQS020000009">
    <property type="protein sequence ID" value="KAH9477858.1"/>
    <property type="molecule type" value="Genomic_DNA"/>
</dbReference>
<evidence type="ECO:0000313" key="1">
    <source>
        <dbReference type="EMBL" id="KAH9477858.1"/>
    </source>
</evidence>
<proteinExistence type="predicted"/>
<gene>
    <name evidence="1" type="ORF">JR316_0010090</name>
</gene>
<organism evidence="1 2">
    <name type="scientific">Psilocybe cubensis</name>
    <name type="common">Psychedelic mushroom</name>
    <name type="synonym">Stropharia cubensis</name>
    <dbReference type="NCBI Taxonomy" id="181762"/>
    <lineage>
        <taxon>Eukaryota</taxon>
        <taxon>Fungi</taxon>
        <taxon>Dikarya</taxon>
        <taxon>Basidiomycota</taxon>
        <taxon>Agaricomycotina</taxon>
        <taxon>Agaricomycetes</taxon>
        <taxon>Agaricomycetidae</taxon>
        <taxon>Agaricales</taxon>
        <taxon>Agaricineae</taxon>
        <taxon>Strophariaceae</taxon>
        <taxon>Psilocybe</taxon>
    </lineage>
</organism>
<name>A0ACB8GQ47_PSICU</name>
<keyword evidence="2" id="KW-1185">Reference proteome</keyword>
<evidence type="ECO:0000313" key="2">
    <source>
        <dbReference type="Proteomes" id="UP000664032"/>
    </source>
</evidence>
<protein>
    <submittedName>
        <fullName evidence="1">Uncharacterized protein</fullName>
    </submittedName>
</protein>
<comment type="caution">
    <text evidence="1">The sequence shown here is derived from an EMBL/GenBank/DDBJ whole genome shotgun (WGS) entry which is preliminary data.</text>
</comment>